<dbReference type="RefSeq" id="WP_114188242.1">
    <property type="nucleotide sequence ID" value="NZ_BJYU01000033.1"/>
</dbReference>
<evidence type="ECO:0000313" key="1">
    <source>
        <dbReference type="EMBL" id="GEO14961.1"/>
    </source>
</evidence>
<comment type="caution">
    <text evidence="1">The sequence shown here is derived from an EMBL/GenBank/DDBJ whole genome shotgun (WGS) entry which is preliminary data.</text>
</comment>
<organism evidence="1 2">
    <name type="scientific">Microvirga aerophila</name>
    <dbReference type="NCBI Taxonomy" id="670291"/>
    <lineage>
        <taxon>Bacteria</taxon>
        <taxon>Pseudomonadati</taxon>
        <taxon>Pseudomonadota</taxon>
        <taxon>Alphaproteobacteria</taxon>
        <taxon>Hyphomicrobiales</taxon>
        <taxon>Methylobacteriaceae</taxon>
        <taxon>Microvirga</taxon>
    </lineage>
</organism>
<gene>
    <name evidence="1" type="ORF">MAE02_26570</name>
</gene>
<accession>A0A512BSN4</accession>
<protein>
    <submittedName>
        <fullName evidence="1">Uncharacterized protein</fullName>
    </submittedName>
</protein>
<name>A0A512BSN4_9HYPH</name>
<evidence type="ECO:0000313" key="2">
    <source>
        <dbReference type="Proteomes" id="UP000321085"/>
    </source>
</evidence>
<dbReference type="AlphaFoldDB" id="A0A512BSN4"/>
<sequence length="121" mass="12085">MAKSLYSEAAASRNIVCDLSVASSVPRASHTGSLLPADAPCVPGGMSDVAHSDLCPSVVVALLAAAGTADVVPLSDLVSAIPNHPAPLAAVMALVDRDLLGMDIGSAFDAGIGVWRLSPLP</sequence>
<dbReference type="Proteomes" id="UP000321085">
    <property type="component" value="Unassembled WGS sequence"/>
</dbReference>
<proteinExistence type="predicted"/>
<keyword evidence="2" id="KW-1185">Reference proteome</keyword>
<reference evidence="1 2" key="1">
    <citation type="submission" date="2019-07" db="EMBL/GenBank/DDBJ databases">
        <title>Whole genome shotgun sequence of Microvirga aerophila NBRC 106136.</title>
        <authorList>
            <person name="Hosoyama A."/>
            <person name="Uohara A."/>
            <person name="Ohji S."/>
            <person name="Ichikawa N."/>
        </authorList>
    </citation>
    <scope>NUCLEOTIDE SEQUENCE [LARGE SCALE GENOMIC DNA]</scope>
    <source>
        <strain evidence="1 2">NBRC 106136</strain>
    </source>
</reference>
<dbReference type="EMBL" id="BJYU01000033">
    <property type="protein sequence ID" value="GEO14961.1"/>
    <property type="molecule type" value="Genomic_DNA"/>
</dbReference>